<dbReference type="SUPFAM" id="SSF52283">
    <property type="entry name" value="Formate/glycerate dehydrogenase catalytic domain-like"/>
    <property type="match status" value="1"/>
</dbReference>
<dbReference type="EC" id="1.1.1.95" evidence="5"/>
<evidence type="ECO:0000256" key="6">
    <source>
        <dbReference type="ARBA" id="ARBA00021582"/>
    </source>
</evidence>
<evidence type="ECO:0000256" key="1">
    <source>
        <dbReference type="ARBA" id="ARBA00003800"/>
    </source>
</evidence>
<dbReference type="GO" id="GO:0004617">
    <property type="term" value="F:phosphoglycerate dehydrogenase activity"/>
    <property type="evidence" value="ECO:0007669"/>
    <property type="project" value="UniProtKB-EC"/>
</dbReference>
<dbReference type="Pfam" id="PF02826">
    <property type="entry name" value="2-Hacid_dh_C"/>
    <property type="match status" value="1"/>
</dbReference>
<dbReference type="SUPFAM" id="SSF51735">
    <property type="entry name" value="NAD(P)-binding Rossmann-fold domains"/>
    <property type="match status" value="1"/>
</dbReference>
<dbReference type="InterPro" id="IPR054480">
    <property type="entry name" value="AHAS_small-like_ACT"/>
</dbReference>
<proteinExistence type="inferred from homology"/>
<dbReference type="Pfam" id="PF22629">
    <property type="entry name" value="ACT_AHAS_ss"/>
    <property type="match status" value="1"/>
</dbReference>
<evidence type="ECO:0000313" key="14">
    <source>
        <dbReference type="EMBL" id="MBT0773028.1"/>
    </source>
</evidence>
<dbReference type="InterPro" id="IPR006140">
    <property type="entry name" value="D-isomer_DH_NAD-bd"/>
</dbReference>
<comment type="pathway">
    <text evidence="2">Amino-acid biosynthesis; L-serine biosynthesis; L-serine from 3-phospho-D-glycerate: step 1/3.</text>
</comment>
<dbReference type="CDD" id="cd04901">
    <property type="entry name" value="ACT_3PGDH"/>
    <property type="match status" value="1"/>
</dbReference>
<protein>
    <recommendedName>
        <fullName evidence="6">D-3-phosphoglycerate dehydrogenase</fullName>
        <ecNumber evidence="4">1.1.1.399</ecNumber>
        <ecNumber evidence="5">1.1.1.95</ecNumber>
    </recommendedName>
    <alternativeName>
        <fullName evidence="9">2-oxoglutarate reductase</fullName>
    </alternativeName>
</protein>
<dbReference type="Gene3D" id="3.30.70.260">
    <property type="match status" value="1"/>
</dbReference>
<accession>A0ABS5TPJ4</accession>
<comment type="caution">
    <text evidence="14">The sequence shown here is derived from an EMBL/GenBank/DDBJ whole genome shotgun (WGS) entry which is preliminary data.</text>
</comment>
<evidence type="ECO:0000256" key="8">
    <source>
        <dbReference type="ARBA" id="ARBA00023027"/>
    </source>
</evidence>
<dbReference type="Gene3D" id="3.40.50.720">
    <property type="entry name" value="NAD(P)-binding Rossmann-like Domain"/>
    <property type="match status" value="2"/>
</dbReference>
<gene>
    <name evidence="14" type="primary">serA</name>
    <name evidence="14" type="ORF">KIH74_29060</name>
</gene>
<dbReference type="EMBL" id="JAHBAY010000015">
    <property type="protein sequence ID" value="MBT0773028.1"/>
    <property type="molecule type" value="Genomic_DNA"/>
</dbReference>
<reference evidence="14 15" key="1">
    <citation type="submission" date="2021-05" db="EMBL/GenBank/DDBJ databases">
        <title>Kineosporia and Streptomyces sp. nov. two new marine actinobacteria isolated from Coral.</title>
        <authorList>
            <person name="Buangrab K."/>
            <person name="Sutthacheep M."/>
            <person name="Yeemin T."/>
            <person name="Harunari E."/>
            <person name="Igarashi Y."/>
            <person name="Kanchanasin P."/>
            <person name="Tanasupawat S."/>
            <person name="Phongsopitanun W."/>
        </authorList>
    </citation>
    <scope>NUCLEOTIDE SEQUENCE [LARGE SCALE GENOMIC DNA]</scope>
    <source>
        <strain evidence="14 15">J2-2</strain>
    </source>
</reference>
<comment type="function">
    <text evidence="1">Catalyzes the reversible oxidation of 3-phospho-D-glycerate to 3-phosphonooxypyruvate, the first step of the phosphorylated L-serine biosynthesis pathway. Also catalyzes the reversible oxidation of 2-hydroxyglutarate to 2-oxoglutarate.</text>
</comment>
<keyword evidence="15" id="KW-1185">Reference proteome</keyword>
<evidence type="ECO:0000256" key="7">
    <source>
        <dbReference type="ARBA" id="ARBA00023002"/>
    </source>
</evidence>
<keyword evidence="7 12" id="KW-0560">Oxidoreductase</keyword>
<dbReference type="InterPro" id="IPR029752">
    <property type="entry name" value="D-isomer_DH_CS1"/>
</dbReference>
<dbReference type="SUPFAM" id="SSF55021">
    <property type="entry name" value="ACT-like"/>
    <property type="match status" value="1"/>
</dbReference>
<comment type="catalytic activity">
    <reaction evidence="10">
        <text>(R)-2-hydroxyglutarate + NAD(+) = 2-oxoglutarate + NADH + H(+)</text>
        <dbReference type="Rhea" id="RHEA:49612"/>
        <dbReference type="ChEBI" id="CHEBI:15378"/>
        <dbReference type="ChEBI" id="CHEBI:15801"/>
        <dbReference type="ChEBI" id="CHEBI:16810"/>
        <dbReference type="ChEBI" id="CHEBI:57540"/>
        <dbReference type="ChEBI" id="CHEBI:57945"/>
        <dbReference type="EC" id="1.1.1.399"/>
    </reaction>
</comment>
<evidence type="ECO:0000256" key="2">
    <source>
        <dbReference type="ARBA" id="ARBA00005216"/>
    </source>
</evidence>
<dbReference type="InterPro" id="IPR050418">
    <property type="entry name" value="D-iso_2-hydroxyacid_DH_PdxB"/>
</dbReference>
<dbReference type="NCBIfam" id="NF008759">
    <property type="entry name" value="PRK11790.1"/>
    <property type="match status" value="1"/>
</dbReference>
<dbReference type="InterPro" id="IPR002912">
    <property type="entry name" value="ACT_dom"/>
</dbReference>
<dbReference type="PROSITE" id="PS51671">
    <property type="entry name" value="ACT"/>
    <property type="match status" value="1"/>
</dbReference>
<dbReference type="PANTHER" id="PTHR43761:SF1">
    <property type="entry name" value="D-ISOMER SPECIFIC 2-HYDROXYACID DEHYDROGENASE CATALYTIC DOMAIN-CONTAINING PROTEIN-RELATED"/>
    <property type="match status" value="1"/>
</dbReference>
<evidence type="ECO:0000256" key="10">
    <source>
        <dbReference type="ARBA" id="ARBA00048126"/>
    </source>
</evidence>
<dbReference type="PROSITE" id="PS00065">
    <property type="entry name" value="D_2_HYDROXYACID_DH_1"/>
    <property type="match status" value="1"/>
</dbReference>
<dbReference type="InterPro" id="IPR045865">
    <property type="entry name" value="ACT-like_dom_sf"/>
</dbReference>
<dbReference type="Pfam" id="PF00389">
    <property type="entry name" value="2-Hacid_dh"/>
    <property type="match status" value="1"/>
</dbReference>
<name>A0ABS5TPJ4_9ACTN</name>
<evidence type="ECO:0000256" key="4">
    <source>
        <dbReference type="ARBA" id="ARBA00013001"/>
    </source>
</evidence>
<evidence type="ECO:0000256" key="5">
    <source>
        <dbReference type="ARBA" id="ARBA00013143"/>
    </source>
</evidence>
<evidence type="ECO:0000313" key="15">
    <source>
        <dbReference type="Proteomes" id="UP001197247"/>
    </source>
</evidence>
<comment type="similarity">
    <text evidence="3 12">Belongs to the D-isomer specific 2-hydroxyacid dehydrogenase family.</text>
</comment>
<dbReference type="InterPro" id="IPR006139">
    <property type="entry name" value="D-isomer_2_OHA_DH_cat_dom"/>
</dbReference>
<dbReference type="InterPro" id="IPR036291">
    <property type="entry name" value="NAD(P)-bd_dom_sf"/>
</dbReference>
<evidence type="ECO:0000256" key="9">
    <source>
        <dbReference type="ARBA" id="ARBA00030455"/>
    </source>
</evidence>
<dbReference type="EC" id="1.1.1.399" evidence="4"/>
<evidence type="ECO:0000256" key="12">
    <source>
        <dbReference type="RuleBase" id="RU003719"/>
    </source>
</evidence>
<evidence type="ECO:0000259" key="13">
    <source>
        <dbReference type="PROSITE" id="PS51671"/>
    </source>
</evidence>
<keyword evidence="8" id="KW-0520">NAD</keyword>
<dbReference type="Proteomes" id="UP001197247">
    <property type="component" value="Unassembled WGS sequence"/>
</dbReference>
<feature type="domain" description="ACT" evidence="13">
    <location>
        <begin position="328"/>
        <end position="398"/>
    </location>
</feature>
<dbReference type="CDD" id="cd12176">
    <property type="entry name" value="PGDH_3"/>
    <property type="match status" value="1"/>
</dbReference>
<organism evidence="14 15">
    <name type="scientific">Kineosporia corallincola</name>
    <dbReference type="NCBI Taxonomy" id="2835133"/>
    <lineage>
        <taxon>Bacteria</taxon>
        <taxon>Bacillati</taxon>
        <taxon>Actinomycetota</taxon>
        <taxon>Actinomycetes</taxon>
        <taxon>Kineosporiales</taxon>
        <taxon>Kineosporiaceae</taxon>
        <taxon>Kineosporia</taxon>
    </lineage>
</organism>
<dbReference type="InterPro" id="IPR029753">
    <property type="entry name" value="D-isomer_DH_CS"/>
</dbReference>
<evidence type="ECO:0000256" key="3">
    <source>
        <dbReference type="ARBA" id="ARBA00005854"/>
    </source>
</evidence>
<sequence length="399" mass="43011">MRVLLVENIHPDAVASFEAVGAEVVSIERALDEDELIEQAAGVHLLGIRSKTNVTDRVLAELPDLLAIGAFCIGTNQIDVAAAQGRGVAVFNAPFSNTRSVVELALAEIIAMTRRLTEKDRGMHAGVWDKSATGLHEVRGRKLGIVGYGNIGTQLSVLAENLGMEVLFFDTADRLPLGNAKPLPTLESLLSQVDVVTLHVDGRKGNQDFFGDEQFALMKPGALFLNLSRGFVVDQEALRRRLESGHLSGAAIDVFPEEPKGRGDTFVSPLQGMPNVILTPHIGGSTEEAQQDIGRFVAGKLRDYTLHGSTSLSINFPQLATPEHEATRLVHIHRNTPGVLAAINGVLAEEKVNIDGQALGTRGDVGYVITDITARPTEQVVEALKRLPDTIRVRELKLG</sequence>
<evidence type="ECO:0000256" key="11">
    <source>
        <dbReference type="ARBA" id="ARBA00048731"/>
    </source>
</evidence>
<dbReference type="PANTHER" id="PTHR43761">
    <property type="entry name" value="D-ISOMER SPECIFIC 2-HYDROXYACID DEHYDROGENASE FAMILY PROTEIN (AFU_ORTHOLOGUE AFUA_1G13630)"/>
    <property type="match status" value="1"/>
</dbReference>
<dbReference type="PROSITE" id="PS00671">
    <property type="entry name" value="D_2_HYDROXYACID_DH_3"/>
    <property type="match status" value="1"/>
</dbReference>
<comment type="catalytic activity">
    <reaction evidence="11">
        <text>(2R)-3-phosphoglycerate + NAD(+) = 3-phosphooxypyruvate + NADH + H(+)</text>
        <dbReference type="Rhea" id="RHEA:12641"/>
        <dbReference type="ChEBI" id="CHEBI:15378"/>
        <dbReference type="ChEBI" id="CHEBI:18110"/>
        <dbReference type="ChEBI" id="CHEBI:57540"/>
        <dbReference type="ChEBI" id="CHEBI:57945"/>
        <dbReference type="ChEBI" id="CHEBI:58272"/>
        <dbReference type="EC" id="1.1.1.95"/>
    </reaction>
</comment>